<evidence type="ECO:0000256" key="3">
    <source>
        <dbReference type="ARBA" id="ARBA00022694"/>
    </source>
</evidence>
<accession>A0AAV1IH79</accession>
<dbReference type="InterPro" id="IPR002738">
    <property type="entry name" value="RNase_P_p30"/>
</dbReference>
<dbReference type="SUPFAM" id="SSF89550">
    <property type="entry name" value="PHP domain-like"/>
    <property type="match status" value="1"/>
</dbReference>
<dbReference type="AlphaFoldDB" id="A0AAV1IH79"/>
<proteinExistence type="inferred from homology"/>
<evidence type="ECO:0000256" key="2">
    <source>
        <dbReference type="ARBA" id="ARBA00007331"/>
    </source>
</evidence>
<sequence length="257" mass="27789">MNAELRSVSFKGWCRSSLQAAAIPASAALGGNLLRGSSHSHQLIQLSRLTIAFEEPAAAAQLLSAPADAIAASHDILAVQPLSERALQQVCSSLDVDIITFDLSKRLPFRLKPATLQEAVKRGAHLEICYAVAIRDEGARRTCFANALALSRAMGGKGIIVSSGARSVWEMRAPHDVINLATLFGLNQQQAKDAVSERCAAVIKHAEKRRAYKSSVRLITQPADPEEDWPSLKTTAPPASVHAPIRDFSPMAKRRKR</sequence>
<evidence type="ECO:0000256" key="1">
    <source>
        <dbReference type="ARBA" id="ARBA00004123"/>
    </source>
</evidence>
<evidence type="ECO:0000313" key="6">
    <source>
        <dbReference type="Proteomes" id="UP001314263"/>
    </source>
</evidence>
<reference evidence="5 6" key="1">
    <citation type="submission" date="2023-10" db="EMBL/GenBank/DDBJ databases">
        <authorList>
            <person name="Maclean D."/>
            <person name="Macfadyen A."/>
        </authorList>
    </citation>
    <scope>NUCLEOTIDE SEQUENCE [LARGE SCALE GENOMIC DNA]</scope>
</reference>
<dbReference type="Gene3D" id="3.20.20.140">
    <property type="entry name" value="Metal-dependent hydrolases"/>
    <property type="match status" value="1"/>
</dbReference>
<dbReference type="EMBL" id="CAUYUE010000012">
    <property type="protein sequence ID" value="CAK0785375.1"/>
    <property type="molecule type" value="Genomic_DNA"/>
</dbReference>
<dbReference type="GO" id="GO:0005655">
    <property type="term" value="C:nucleolar ribonuclease P complex"/>
    <property type="evidence" value="ECO:0007669"/>
    <property type="project" value="TreeGrafter"/>
</dbReference>
<keyword evidence="3" id="KW-0819">tRNA processing</keyword>
<protein>
    <submittedName>
        <fullName evidence="5">Uncharacterized protein</fullName>
    </submittedName>
</protein>
<comment type="caution">
    <text evidence="5">The sequence shown here is derived from an EMBL/GenBank/DDBJ whole genome shotgun (WGS) entry which is preliminary data.</text>
</comment>
<dbReference type="PANTHER" id="PTHR13031">
    <property type="entry name" value="RIBONUCLEASE P SUBUNIT P30"/>
    <property type="match status" value="1"/>
</dbReference>
<dbReference type="Pfam" id="PF01876">
    <property type="entry name" value="RNase_P_p30"/>
    <property type="match status" value="1"/>
</dbReference>
<keyword evidence="6" id="KW-1185">Reference proteome</keyword>
<evidence type="ECO:0000313" key="5">
    <source>
        <dbReference type="EMBL" id="CAK0785375.1"/>
    </source>
</evidence>
<dbReference type="GO" id="GO:0003723">
    <property type="term" value="F:RNA binding"/>
    <property type="evidence" value="ECO:0007669"/>
    <property type="project" value="TreeGrafter"/>
</dbReference>
<dbReference type="GO" id="GO:0008033">
    <property type="term" value="P:tRNA processing"/>
    <property type="evidence" value="ECO:0007669"/>
    <property type="project" value="UniProtKB-KW"/>
</dbReference>
<comment type="subcellular location">
    <subcellularLocation>
        <location evidence="1">Nucleus</location>
    </subcellularLocation>
</comment>
<dbReference type="InterPro" id="IPR016195">
    <property type="entry name" value="Pol/histidinol_Pase-like"/>
</dbReference>
<comment type="similarity">
    <text evidence="2">Belongs to the eukaryotic/archaeal RNase P protein component 3 family.</text>
</comment>
<dbReference type="PANTHER" id="PTHR13031:SF0">
    <property type="entry name" value="RIBONUCLEASE P PROTEIN SUBUNIT P30"/>
    <property type="match status" value="1"/>
</dbReference>
<dbReference type="Proteomes" id="UP001314263">
    <property type="component" value="Unassembled WGS sequence"/>
</dbReference>
<feature type="region of interest" description="Disordered" evidence="4">
    <location>
        <begin position="223"/>
        <end position="257"/>
    </location>
</feature>
<evidence type="ECO:0000256" key="4">
    <source>
        <dbReference type="SAM" id="MobiDB-lite"/>
    </source>
</evidence>
<name>A0AAV1IH79_9CHLO</name>
<gene>
    <name evidence="5" type="ORF">CVIRNUC_008583</name>
</gene>
<organism evidence="5 6">
    <name type="scientific">Coccomyxa viridis</name>
    <dbReference type="NCBI Taxonomy" id="1274662"/>
    <lineage>
        <taxon>Eukaryota</taxon>
        <taxon>Viridiplantae</taxon>
        <taxon>Chlorophyta</taxon>
        <taxon>core chlorophytes</taxon>
        <taxon>Trebouxiophyceae</taxon>
        <taxon>Trebouxiophyceae incertae sedis</taxon>
        <taxon>Coccomyxaceae</taxon>
        <taxon>Coccomyxa</taxon>
    </lineage>
</organism>